<gene>
    <name evidence="2" type="ORF">FHS82_000566</name>
</gene>
<name>A0ABX0UUW8_9HYPH</name>
<dbReference type="Proteomes" id="UP001429580">
    <property type="component" value="Unassembled WGS sequence"/>
</dbReference>
<keyword evidence="1" id="KW-0472">Membrane</keyword>
<reference evidence="2 3" key="1">
    <citation type="submission" date="2020-03" db="EMBL/GenBank/DDBJ databases">
        <title>Genomic Encyclopedia of Type Strains, Phase IV (KMG-IV): sequencing the most valuable type-strain genomes for metagenomic binning, comparative biology and taxonomic classification.</title>
        <authorList>
            <person name="Goeker M."/>
        </authorList>
    </citation>
    <scope>NUCLEOTIDE SEQUENCE [LARGE SCALE GENOMIC DNA]</scope>
    <source>
        <strain evidence="2 3">DSM 103870</strain>
    </source>
</reference>
<evidence type="ECO:0008006" key="4">
    <source>
        <dbReference type="Google" id="ProtNLM"/>
    </source>
</evidence>
<keyword evidence="3" id="KW-1185">Reference proteome</keyword>
<dbReference type="RefSeq" id="WP_166948480.1">
    <property type="nucleotide sequence ID" value="NZ_JBHUIE010000017.1"/>
</dbReference>
<evidence type="ECO:0000313" key="2">
    <source>
        <dbReference type="EMBL" id="NIJ56753.1"/>
    </source>
</evidence>
<dbReference type="PANTHER" id="PTHR41795:SF1">
    <property type="entry name" value="EXOPOLYSACCHARIDE SYNTHESIS PROTEIN"/>
    <property type="match status" value="1"/>
</dbReference>
<sequence>MQSGLHVTTARKRHPTNLRIAILSSPASRTSSVLIALRDGEGERVTLSEIVDALGPQAFALLFVVLGLPNCLPMPPPIPLICGFLLLGVTAQIVYGRKTPWIPRRLLDRSVARAEVARAVERALPYVRRLEQWSRPRLAFFDTPARMRLTGVALVLIAVSLLTAAPIIGQIPPGIAICLVGLGLVERDGLVVICGLAVGAVGVSLSASFVAAVVSGLTAVL</sequence>
<keyword evidence="1" id="KW-0812">Transmembrane</keyword>
<evidence type="ECO:0000256" key="1">
    <source>
        <dbReference type="SAM" id="Phobius"/>
    </source>
</evidence>
<dbReference type="EMBL" id="JAASQI010000001">
    <property type="protein sequence ID" value="NIJ56753.1"/>
    <property type="molecule type" value="Genomic_DNA"/>
</dbReference>
<feature type="transmembrane region" description="Helical" evidence="1">
    <location>
        <begin position="149"/>
        <end position="169"/>
    </location>
</feature>
<organism evidence="2 3">
    <name type="scientific">Pseudochelatococcus lubricantis</name>
    <dbReference type="NCBI Taxonomy" id="1538102"/>
    <lineage>
        <taxon>Bacteria</taxon>
        <taxon>Pseudomonadati</taxon>
        <taxon>Pseudomonadota</taxon>
        <taxon>Alphaproteobacteria</taxon>
        <taxon>Hyphomicrobiales</taxon>
        <taxon>Chelatococcaceae</taxon>
        <taxon>Pseudochelatococcus</taxon>
    </lineage>
</organism>
<keyword evidence="1" id="KW-1133">Transmembrane helix</keyword>
<dbReference type="Pfam" id="PF06055">
    <property type="entry name" value="ExoD"/>
    <property type="match status" value="1"/>
</dbReference>
<dbReference type="InterPro" id="IPR010331">
    <property type="entry name" value="ExoD"/>
</dbReference>
<proteinExistence type="predicted"/>
<comment type="caution">
    <text evidence="2">The sequence shown here is derived from an EMBL/GenBank/DDBJ whole genome shotgun (WGS) entry which is preliminary data.</text>
</comment>
<dbReference type="PANTHER" id="PTHR41795">
    <property type="entry name" value="EXOPOLYSACCHARIDE SYNTHESIS PROTEIN"/>
    <property type="match status" value="1"/>
</dbReference>
<dbReference type="PIRSF" id="PIRSF033239">
    <property type="entry name" value="ExoD"/>
    <property type="match status" value="1"/>
</dbReference>
<protein>
    <recommendedName>
        <fullName evidence="4">Exopolysaccharide biosynthesis protein exod</fullName>
    </recommendedName>
</protein>
<evidence type="ECO:0000313" key="3">
    <source>
        <dbReference type="Proteomes" id="UP001429580"/>
    </source>
</evidence>
<accession>A0ABX0UUW8</accession>
<feature type="transmembrane region" description="Helical" evidence="1">
    <location>
        <begin position="78"/>
        <end position="95"/>
    </location>
</feature>
<feature type="transmembrane region" description="Helical" evidence="1">
    <location>
        <begin position="189"/>
        <end position="220"/>
    </location>
</feature>